<feature type="domain" description="PPM-type phosphatase" evidence="1">
    <location>
        <begin position="1"/>
        <end position="240"/>
    </location>
</feature>
<dbReference type="PROSITE" id="PS51746">
    <property type="entry name" value="PPM_2"/>
    <property type="match status" value="1"/>
</dbReference>
<organism evidence="2 3">
    <name type="scientific">Candidatus Lachnoclostridium stercoravium</name>
    <dbReference type="NCBI Taxonomy" id="2838633"/>
    <lineage>
        <taxon>Bacteria</taxon>
        <taxon>Bacillati</taxon>
        <taxon>Bacillota</taxon>
        <taxon>Clostridia</taxon>
        <taxon>Lachnospirales</taxon>
        <taxon>Lachnospiraceae</taxon>
    </lineage>
</organism>
<reference evidence="2" key="1">
    <citation type="journal article" date="2021" name="PeerJ">
        <title>Extensive microbial diversity within the chicken gut microbiome revealed by metagenomics and culture.</title>
        <authorList>
            <person name="Gilroy R."/>
            <person name="Ravi A."/>
            <person name="Getino M."/>
            <person name="Pursley I."/>
            <person name="Horton D.L."/>
            <person name="Alikhan N.F."/>
            <person name="Baker D."/>
            <person name="Gharbi K."/>
            <person name="Hall N."/>
            <person name="Watson M."/>
            <person name="Adriaenssens E.M."/>
            <person name="Foster-Nyarko E."/>
            <person name="Jarju S."/>
            <person name="Secka A."/>
            <person name="Antonio M."/>
            <person name="Oren A."/>
            <person name="Chaudhuri R.R."/>
            <person name="La Ragione R."/>
            <person name="Hildebrand F."/>
            <person name="Pallen M.J."/>
        </authorList>
    </citation>
    <scope>NUCLEOTIDE SEQUENCE</scope>
    <source>
        <strain evidence="2">CHK178-16964</strain>
    </source>
</reference>
<dbReference type="InterPro" id="IPR015655">
    <property type="entry name" value="PP2C"/>
</dbReference>
<dbReference type="PANTHER" id="PTHR47992">
    <property type="entry name" value="PROTEIN PHOSPHATASE"/>
    <property type="match status" value="1"/>
</dbReference>
<name>A0A9D2HJ87_9FIRM</name>
<dbReference type="EMBL" id="DWZA01000086">
    <property type="protein sequence ID" value="HJA71810.1"/>
    <property type="molecule type" value="Genomic_DNA"/>
</dbReference>
<sequence length="248" mass="27283">MKAWAVTNVGRIRKINQDYIFASPEPVGTLPNLYIVADGMGGHKAGDYASRFLVENLVQYVKEAKESGEVAVLKDGISQVNRRLYQEAEDNEDLSGMGSTLVAASINGDELSVANVGDSRMYLIRDGKASQITRDHSFVEEMVLLGRMERGSEDYQRNKNIITRAVGTHPDVKADFFEIQLEQGDLLLMCSDGLTNMVADEQIADIVFSDGNLKEKAQALIDTANQQGGRDNIAVILIDPQIREVKAC</sequence>
<comment type="caution">
    <text evidence="2">The sequence shown here is derived from an EMBL/GenBank/DDBJ whole genome shotgun (WGS) entry which is preliminary data.</text>
</comment>
<dbReference type="Gene3D" id="3.60.40.10">
    <property type="entry name" value="PPM-type phosphatase domain"/>
    <property type="match status" value="1"/>
</dbReference>
<dbReference type="SMART" id="SM00331">
    <property type="entry name" value="PP2C_SIG"/>
    <property type="match status" value="1"/>
</dbReference>
<evidence type="ECO:0000313" key="2">
    <source>
        <dbReference type="EMBL" id="HJA71810.1"/>
    </source>
</evidence>
<gene>
    <name evidence="2" type="ORF">IAA07_09600</name>
</gene>
<dbReference type="InterPro" id="IPR036457">
    <property type="entry name" value="PPM-type-like_dom_sf"/>
</dbReference>
<dbReference type="GO" id="GO:0004722">
    <property type="term" value="F:protein serine/threonine phosphatase activity"/>
    <property type="evidence" value="ECO:0007669"/>
    <property type="project" value="InterPro"/>
</dbReference>
<accession>A0A9D2HJ87</accession>
<proteinExistence type="predicted"/>
<dbReference type="InterPro" id="IPR001932">
    <property type="entry name" value="PPM-type_phosphatase-like_dom"/>
</dbReference>
<dbReference type="Pfam" id="PF13672">
    <property type="entry name" value="PP2C_2"/>
    <property type="match status" value="1"/>
</dbReference>
<reference evidence="2" key="2">
    <citation type="submission" date="2021-04" db="EMBL/GenBank/DDBJ databases">
        <authorList>
            <person name="Gilroy R."/>
        </authorList>
    </citation>
    <scope>NUCLEOTIDE SEQUENCE</scope>
    <source>
        <strain evidence="2">CHK178-16964</strain>
    </source>
</reference>
<dbReference type="AlphaFoldDB" id="A0A9D2HJ87"/>
<dbReference type="Proteomes" id="UP000823900">
    <property type="component" value="Unassembled WGS sequence"/>
</dbReference>
<dbReference type="CDD" id="cd00143">
    <property type="entry name" value="PP2Cc"/>
    <property type="match status" value="1"/>
</dbReference>
<dbReference type="NCBIfam" id="NF033484">
    <property type="entry name" value="Stp1_PP2C_phos"/>
    <property type="match status" value="1"/>
</dbReference>
<evidence type="ECO:0000259" key="1">
    <source>
        <dbReference type="PROSITE" id="PS51746"/>
    </source>
</evidence>
<dbReference type="SUPFAM" id="SSF81606">
    <property type="entry name" value="PP2C-like"/>
    <property type="match status" value="1"/>
</dbReference>
<dbReference type="SMART" id="SM00332">
    <property type="entry name" value="PP2Cc"/>
    <property type="match status" value="1"/>
</dbReference>
<evidence type="ECO:0000313" key="3">
    <source>
        <dbReference type="Proteomes" id="UP000823900"/>
    </source>
</evidence>
<protein>
    <submittedName>
        <fullName evidence="2">Stp1/IreP family PP2C-type Ser/Thr phosphatase</fullName>
    </submittedName>
</protein>